<evidence type="ECO:0000259" key="2">
    <source>
        <dbReference type="PROSITE" id="PS51782"/>
    </source>
</evidence>
<keyword evidence="4" id="KW-1185">Reference proteome</keyword>
<dbReference type="SMART" id="SM00257">
    <property type="entry name" value="LysM"/>
    <property type="match status" value="1"/>
</dbReference>
<protein>
    <submittedName>
        <fullName evidence="3">LysM peptidoglycan-binding domain-containing protein</fullName>
    </submittedName>
</protein>
<dbReference type="Proteomes" id="UP001268542">
    <property type="component" value="Unassembled WGS sequence"/>
</dbReference>
<evidence type="ECO:0000313" key="4">
    <source>
        <dbReference type="Proteomes" id="UP001268542"/>
    </source>
</evidence>
<organism evidence="3 4">
    <name type="scientific">Nocardioides imazamoxiresistens</name>
    <dbReference type="NCBI Taxonomy" id="3231893"/>
    <lineage>
        <taxon>Bacteria</taxon>
        <taxon>Bacillati</taxon>
        <taxon>Actinomycetota</taxon>
        <taxon>Actinomycetes</taxon>
        <taxon>Propionibacteriales</taxon>
        <taxon>Nocardioidaceae</taxon>
        <taxon>Nocardioides</taxon>
    </lineage>
</organism>
<comment type="caution">
    <text evidence="3">The sequence shown here is derived from an EMBL/GenBank/DDBJ whole genome shotgun (WGS) entry which is preliminary data.</text>
</comment>
<evidence type="ECO:0000313" key="3">
    <source>
        <dbReference type="EMBL" id="MDT9593678.1"/>
    </source>
</evidence>
<dbReference type="EMBL" id="JAVYII010000004">
    <property type="protein sequence ID" value="MDT9593678.1"/>
    <property type="molecule type" value="Genomic_DNA"/>
</dbReference>
<dbReference type="CDD" id="cd00118">
    <property type="entry name" value="LysM"/>
    <property type="match status" value="1"/>
</dbReference>
<dbReference type="InterPro" id="IPR036779">
    <property type="entry name" value="LysM_dom_sf"/>
</dbReference>
<feature type="region of interest" description="Disordered" evidence="1">
    <location>
        <begin position="1"/>
        <end position="22"/>
    </location>
</feature>
<reference evidence="3 4" key="1">
    <citation type="submission" date="2023-08" db="EMBL/GenBank/DDBJ databases">
        <title>Nocardioides seae sp. nov., a bacterium isolated from a soil.</title>
        <authorList>
            <person name="Wang X."/>
        </authorList>
    </citation>
    <scope>NUCLEOTIDE SEQUENCE [LARGE SCALE GENOMIC DNA]</scope>
    <source>
        <strain evidence="3 4">YZH12</strain>
    </source>
</reference>
<dbReference type="InterPro" id="IPR018392">
    <property type="entry name" value="LysM"/>
</dbReference>
<dbReference type="Pfam" id="PF01476">
    <property type="entry name" value="LysM"/>
    <property type="match status" value="1"/>
</dbReference>
<feature type="domain" description="LysM" evidence="2">
    <location>
        <begin position="65"/>
        <end position="114"/>
    </location>
</feature>
<proteinExistence type="predicted"/>
<dbReference type="PROSITE" id="PS51782">
    <property type="entry name" value="LYSM"/>
    <property type="match status" value="1"/>
</dbReference>
<sequence length="118" mass="12160">MSTSLAAPALGRTAATPRPHHGSVRLTRRGRMVVVALGLGLMLLLGVLLTTTSAATDEAVPSTTETIRVGSGDTLWDIASERSGDAGVQEVIDDIRALNAMDTAELQAGQLLVVPAEG</sequence>
<dbReference type="Gene3D" id="3.10.350.10">
    <property type="entry name" value="LysM domain"/>
    <property type="match status" value="1"/>
</dbReference>
<dbReference type="SUPFAM" id="SSF54106">
    <property type="entry name" value="LysM domain"/>
    <property type="match status" value="1"/>
</dbReference>
<gene>
    <name evidence="3" type="ORF">RDV89_11410</name>
</gene>
<evidence type="ECO:0000256" key="1">
    <source>
        <dbReference type="SAM" id="MobiDB-lite"/>
    </source>
</evidence>
<dbReference type="RefSeq" id="WP_315733169.1">
    <property type="nucleotide sequence ID" value="NZ_JAVYII010000004.1"/>
</dbReference>
<name>A0ABU3PWR7_9ACTN</name>
<accession>A0ABU3PWR7</accession>